<dbReference type="AlphaFoldDB" id="A0A392VRC7"/>
<keyword evidence="2" id="KW-1185">Reference proteome</keyword>
<accession>A0A392VRC7</accession>
<reference evidence="1 2" key="1">
    <citation type="journal article" date="2018" name="Front. Plant Sci.">
        <title>Red Clover (Trifolium pratense) and Zigzag Clover (T. medium) - A Picture of Genomic Similarities and Differences.</title>
        <authorList>
            <person name="Dluhosova J."/>
            <person name="Istvanek J."/>
            <person name="Nedelnik J."/>
            <person name="Repkova J."/>
        </authorList>
    </citation>
    <scope>NUCLEOTIDE SEQUENCE [LARGE SCALE GENOMIC DNA]</scope>
    <source>
        <strain evidence="2">cv. 10/8</strain>
        <tissue evidence="1">Leaf</tissue>
    </source>
</reference>
<sequence length="54" mass="5472">KVNKSQPCEECTAPGLELPKLGAATSSSRRTGLPPALGLALPELGAVGIKGRKC</sequence>
<name>A0A392VRC7_9FABA</name>
<organism evidence="1 2">
    <name type="scientific">Trifolium medium</name>
    <dbReference type="NCBI Taxonomy" id="97028"/>
    <lineage>
        <taxon>Eukaryota</taxon>
        <taxon>Viridiplantae</taxon>
        <taxon>Streptophyta</taxon>
        <taxon>Embryophyta</taxon>
        <taxon>Tracheophyta</taxon>
        <taxon>Spermatophyta</taxon>
        <taxon>Magnoliopsida</taxon>
        <taxon>eudicotyledons</taxon>
        <taxon>Gunneridae</taxon>
        <taxon>Pentapetalae</taxon>
        <taxon>rosids</taxon>
        <taxon>fabids</taxon>
        <taxon>Fabales</taxon>
        <taxon>Fabaceae</taxon>
        <taxon>Papilionoideae</taxon>
        <taxon>50 kb inversion clade</taxon>
        <taxon>NPAAA clade</taxon>
        <taxon>Hologalegina</taxon>
        <taxon>IRL clade</taxon>
        <taxon>Trifolieae</taxon>
        <taxon>Trifolium</taxon>
    </lineage>
</organism>
<protein>
    <submittedName>
        <fullName evidence="1">Uncharacterized protein</fullName>
    </submittedName>
</protein>
<comment type="caution">
    <text evidence="1">The sequence shown here is derived from an EMBL/GenBank/DDBJ whole genome shotgun (WGS) entry which is preliminary data.</text>
</comment>
<dbReference type="Proteomes" id="UP000265520">
    <property type="component" value="Unassembled WGS sequence"/>
</dbReference>
<feature type="non-terminal residue" evidence="1">
    <location>
        <position position="1"/>
    </location>
</feature>
<proteinExistence type="predicted"/>
<dbReference type="EMBL" id="LXQA011258720">
    <property type="protein sequence ID" value="MCI90948.1"/>
    <property type="molecule type" value="Genomic_DNA"/>
</dbReference>
<evidence type="ECO:0000313" key="1">
    <source>
        <dbReference type="EMBL" id="MCI90948.1"/>
    </source>
</evidence>
<evidence type="ECO:0000313" key="2">
    <source>
        <dbReference type="Proteomes" id="UP000265520"/>
    </source>
</evidence>